<dbReference type="SUPFAM" id="SSF52087">
    <property type="entry name" value="CRAL/TRIO domain"/>
    <property type="match status" value="1"/>
</dbReference>
<dbReference type="PANTHER" id="PTHR47669">
    <property type="entry name" value="PHOSPHATIDYLINOSITOL TRANSFER PROTEIN SFH5"/>
    <property type="match status" value="1"/>
</dbReference>
<dbReference type="EMBL" id="CP017558">
    <property type="protein sequence ID" value="AOW07275.1"/>
    <property type="molecule type" value="Genomic_DNA"/>
</dbReference>
<dbReference type="GO" id="GO:0008526">
    <property type="term" value="F:phosphatidylinositol transfer activity"/>
    <property type="evidence" value="ECO:0007669"/>
    <property type="project" value="UniProtKB-UniRule"/>
</dbReference>
<evidence type="ECO:0000256" key="2">
    <source>
        <dbReference type="RuleBase" id="RU367059"/>
    </source>
</evidence>
<dbReference type="GO" id="GO:0043001">
    <property type="term" value="P:Golgi to plasma membrane protein transport"/>
    <property type="evidence" value="ECO:0007669"/>
    <property type="project" value="TreeGrafter"/>
</dbReference>
<reference evidence="4 5" key="1">
    <citation type="journal article" date="2016" name="PLoS ONE">
        <title>Sequence Assembly of Yarrowia lipolytica Strain W29/CLIB89 Shows Transposable Element Diversity.</title>
        <authorList>
            <person name="Magnan C."/>
            <person name="Yu J."/>
            <person name="Chang I."/>
            <person name="Jahn E."/>
            <person name="Kanomata Y."/>
            <person name="Wu J."/>
            <person name="Zeller M."/>
            <person name="Oakes M."/>
            <person name="Baldi P."/>
            <person name="Sandmeyer S."/>
        </authorList>
    </citation>
    <scope>NUCLEOTIDE SEQUENCE [LARGE SCALE GENOMIC DNA]</scope>
    <source>
        <strain evidence="5">CLIB89(W29)</strain>
    </source>
</reference>
<feature type="region of interest" description="Disordered" evidence="3">
    <location>
        <begin position="320"/>
        <end position="354"/>
    </location>
</feature>
<dbReference type="PANTHER" id="PTHR47669:SF1">
    <property type="entry name" value="PHOSPHATIDYLINOSITOL TRANSFER PROTEIN SFH5"/>
    <property type="match status" value="1"/>
</dbReference>
<keyword evidence="2" id="KW-0492">Microsome</keyword>
<name>A0A1D8NNQ5_YARLL</name>
<keyword evidence="2" id="KW-0472">Membrane</keyword>
<organism evidence="4 5">
    <name type="scientific">Yarrowia lipolytica</name>
    <name type="common">Candida lipolytica</name>
    <dbReference type="NCBI Taxonomy" id="4952"/>
    <lineage>
        <taxon>Eukaryota</taxon>
        <taxon>Fungi</taxon>
        <taxon>Dikarya</taxon>
        <taxon>Ascomycota</taxon>
        <taxon>Saccharomycotina</taxon>
        <taxon>Dipodascomycetes</taxon>
        <taxon>Dipodascales</taxon>
        <taxon>Dipodascales incertae sedis</taxon>
        <taxon>Yarrowia</taxon>
    </lineage>
</organism>
<dbReference type="GO" id="GO:0005886">
    <property type="term" value="C:plasma membrane"/>
    <property type="evidence" value="ECO:0007669"/>
    <property type="project" value="TreeGrafter"/>
</dbReference>
<dbReference type="GeneID" id="2908906"/>
<comment type="subcellular location">
    <subcellularLocation>
        <location evidence="2">Cytoplasm</location>
    </subcellularLocation>
    <subcellularLocation>
        <location evidence="2">Endoplasmic reticulum membrane</location>
        <topology evidence="2">Peripheral membrane protein</topology>
    </subcellularLocation>
    <subcellularLocation>
        <location evidence="2">Microsome membrane</location>
        <topology evidence="2">Peripheral membrane protein</topology>
    </subcellularLocation>
</comment>
<feature type="compositionally biased region" description="Acidic residues" evidence="3">
    <location>
        <begin position="344"/>
        <end position="354"/>
    </location>
</feature>
<comment type="function">
    <text evidence="2">Non-classical phosphatidylinositol (PtdIns) transfer protein (PITP), which exhibits PtdIns-binding/transfer activity in the absence of detectable PtdCho-binding/transfer activity. Regulates PtdIns(4,5)P2 homeostasis at the plasma membrane.</text>
</comment>
<evidence type="ECO:0000256" key="3">
    <source>
        <dbReference type="SAM" id="MobiDB-lite"/>
    </source>
</evidence>
<protein>
    <recommendedName>
        <fullName evidence="1 2">Phosphatidylinositol transfer protein SFH5</fullName>
        <shortName evidence="2">PITP SFH5</shortName>
    </recommendedName>
</protein>
<keyword evidence="2" id="KW-0445">Lipid transport</keyword>
<dbReference type="AlphaFoldDB" id="A0A1D8NNQ5"/>
<dbReference type="VEuPathDB" id="FungiDB:YALI1_F22115g"/>
<evidence type="ECO:0000256" key="1">
    <source>
        <dbReference type="ARBA" id="ARBA00018320"/>
    </source>
</evidence>
<dbReference type="GO" id="GO:0005789">
    <property type="term" value="C:endoplasmic reticulum membrane"/>
    <property type="evidence" value="ECO:0007669"/>
    <property type="project" value="UniProtKB-SubCell"/>
</dbReference>
<proteinExistence type="inferred from homology"/>
<dbReference type="InterPro" id="IPR036865">
    <property type="entry name" value="CRAL-TRIO_dom_sf"/>
</dbReference>
<dbReference type="GO" id="GO:0005829">
    <property type="term" value="C:cytosol"/>
    <property type="evidence" value="ECO:0007669"/>
    <property type="project" value="TreeGrafter"/>
</dbReference>
<dbReference type="Gene3D" id="3.40.525.10">
    <property type="entry name" value="CRAL-TRIO lipid binding domain"/>
    <property type="match status" value="1"/>
</dbReference>
<sequence>MYKTPLLDTASQRTLASHIDCFFFLDISWHWQQSSCFHLIRALSSSNSPNTVTLESSLHLLTPDQLSSLAHLQISVPELCKTAHYAEIYGHHLLPDQKCPGRYSEKARDVILLKVLESENYDATKAGDKLLTVLRWRKDYKPMDEDRDLPVLDGHVTTVAATNLPQTTLWHRSSATHIPNSIYIRWKVGLIEQAISTLDFSSPDNSSKLTCVEDFNHNMYDEVLWKQLSTLREFYPGIFDKTFFVNVPLSLRIGLRFFNKSNPVYNRRNSVILGKGKELKKHLGNWVPREYGGEGPGLEIQGRNVRGYSAYEHHALRHVLTPPTSPTQYSHAKGDAYRDSYGPPDDDDVPPYYH</sequence>
<dbReference type="VEuPathDB" id="FungiDB:YALI0_F16577g"/>
<evidence type="ECO:0000313" key="4">
    <source>
        <dbReference type="EMBL" id="AOW07275.1"/>
    </source>
</evidence>
<gene>
    <name evidence="4" type="ORF">YALI1_F22115g</name>
</gene>
<evidence type="ECO:0000313" key="5">
    <source>
        <dbReference type="Proteomes" id="UP000182444"/>
    </source>
</evidence>
<dbReference type="eggNOG" id="KOG1471">
    <property type="taxonomic scope" value="Eukaryota"/>
</dbReference>
<dbReference type="GO" id="GO:0032541">
    <property type="term" value="C:cortical endoplasmic reticulum"/>
    <property type="evidence" value="ECO:0007669"/>
    <property type="project" value="TreeGrafter"/>
</dbReference>
<keyword evidence="2" id="KW-0813">Transport</keyword>
<keyword evidence="2" id="KW-0963">Cytoplasm</keyword>
<comment type="similarity">
    <text evidence="2">Belongs to the SFH5 family.</text>
</comment>
<dbReference type="GO" id="GO:0017157">
    <property type="term" value="P:regulation of exocytosis"/>
    <property type="evidence" value="ECO:0007669"/>
    <property type="project" value="TreeGrafter"/>
</dbReference>
<dbReference type="InterPro" id="IPR042938">
    <property type="entry name" value="Sfh5"/>
</dbReference>
<keyword evidence="2" id="KW-0256">Endoplasmic reticulum</keyword>
<accession>A0A1D8NNQ5</accession>
<dbReference type="KEGG" id="yli:2908906"/>
<dbReference type="Proteomes" id="UP000182444">
    <property type="component" value="Chromosome 1F"/>
</dbReference>
<dbReference type="RefSeq" id="XP_065950523.2">
    <property type="nucleotide sequence ID" value="XM_066094451.2"/>
</dbReference>